<name>A0A5B9D591_9ARCH</name>
<dbReference type="InterPro" id="IPR020058">
    <property type="entry name" value="Glu/Gln-tRNA-synth_Ib_cat-dom"/>
</dbReference>
<comment type="subcellular location">
    <subcellularLocation>
        <location evidence="1">Cytoplasm</location>
    </subcellularLocation>
</comment>
<comment type="catalytic activity">
    <reaction evidence="10">
        <text>tRNA(Glu) + L-glutamate + ATP = L-glutamyl-tRNA(Glu) + AMP + diphosphate</text>
        <dbReference type="Rhea" id="RHEA:23540"/>
        <dbReference type="Rhea" id="RHEA-COMP:9663"/>
        <dbReference type="Rhea" id="RHEA-COMP:9680"/>
        <dbReference type="ChEBI" id="CHEBI:29985"/>
        <dbReference type="ChEBI" id="CHEBI:30616"/>
        <dbReference type="ChEBI" id="CHEBI:33019"/>
        <dbReference type="ChEBI" id="CHEBI:78442"/>
        <dbReference type="ChEBI" id="CHEBI:78520"/>
        <dbReference type="ChEBI" id="CHEBI:456215"/>
        <dbReference type="EC" id="6.1.1.17"/>
    </reaction>
</comment>
<evidence type="ECO:0000256" key="2">
    <source>
        <dbReference type="ARBA" id="ARBA00008927"/>
    </source>
</evidence>
<dbReference type="Pfam" id="PF03950">
    <property type="entry name" value="tRNA-synt_1c_C"/>
    <property type="match status" value="1"/>
</dbReference>
<dbReference type="InterPro" id="IPR014729">
    <property type="entry name" value="Rossmann-like_a/b/a_fold"/>
</dbReference>
<dbReference type="GeneID" id="41328041"/>
<keyword evidence="4" id="KW-0963">Cytoplasm</keyword>
<reference evidence="16 17" key="2">
    <citation type="journal article" date="2024" name="Int. J. Syst. Evol. Microbiol.">
        <title>Promethearchaeum syntrophicum gen. nov., sp. nov., an anaerobic, obligately syntrophic archaeon, the first isolate of the lineage 'Asgard' archaea, and proposal of the new archaeal phylum Promethearchaeota phyl. nov. and kingdom Promethearchaeati regn. nov.</title>
        <authorList>
            <person name="Imachi H."/>
            <person name="Nobu M.K."/>
            <person name="Kato S."/>
            <person name="Takaki Y."/>
            <person name="Miyazaki M."/>
            <person name="Miyata M."/>
            <person name="Ogawara M."/>
            <person name="Saito Y."/>
            <person name="Sakai S."/>
            <person name="Tahara Y.O."/>
            <person name="Takano Y."/>
            <person name="Tasumi E."/>
            <person name="Uematsu K."/>
            <person name="Yoshimura T."/>
            <person name="Itoh T."/>
            <person name="Ohkuma M."/>
            <person name="Takai K."/>
        </authorList>
    </citation>
    <scope>NUCLEOTIDE SEQUENCE [LARGE SCALE GENOMIC DNA]</scope>
    <source>
        <strain evidence="16 17">MK-D1</strain>
    </source>
</reference>
<comment type="similarity">
    <text evidence="2">Belongs to the class-I aminoacyl-tRNA synthetase family. Glutamate--tRNA ligase type 2 subfamily.</text>
</comment>
<dbReference type="GO" id="GO:0005524">
    <property type="term" value="F:ATP binding"/>
    <property type="evidence" value="ECO:0007669"/>
    <property type="project" value="UniProtKB-KW"/>
</dbReference>
<protein>
    <recommendedName>
        <fullName evidence="3 11">Glutamate--tRNA ligase</fullName>
        <ecNumber evidence="3 11">6.1.1.17</ecNumber>
    </recommendedName>
</protein>
<reference evidence="16 17" key="1">
    <citation type="journal article" date="2020" name="Nature">
        <title>Isolation of an archaeon at the prokaryote-eukaryote interface.</title>
        <authorList>
            <person name="Imachi H."/>
            <person name="Nobu M.K."/>
            <person name="Nakahara N."/>
            <person name="Morono Y."/>
            <person name="Ogawara M."/>
            <person name="Takaki Y."/>
            <person name="Takano Y."/>
            <person name="Uematsu K."/>
            <person name="Ikuta T."/>
            <person name="Ito M."/>
            <person name="Matsui Y."/>
            <person name="Miyazaki M."/>
            <person name="Murata K."/>
            <person name="Saito Y."/>
            <person name="Sakai S."/>
            <person name="Song C."/>
            <person name="Tasumi E."/>
            <person name="Yamanaka Y."/>
            <person name="Yamaguchi T."/>
            <person name="Kamagata Y."/>
            <person name="Tamaki H."/>
            <person name="Takai K."/>
        </authorList>
    </citation>
    <scope>NUCLEOTIDE SEQUENCE [LARGE SCALE GENOMIC DNA]</scope>
    <source>
        <strain evidence="16 17">MK-D1</strain>
    </source>
</reference>
<evidence type="ECO:0000313" key="17">
    <source>
        <dbReference type="Proteomes" id="UP000321408"/>
    </source>
</evidence>
<gene>
    <name evidence="16" type="ORF">DSAG12_00033</name>
</gene>
<proteinExistence type="inferred from homology"/>
<dbReference type="InterPro" id="IPR000924">
    <property type="entry name" value="Glu/Gln-tRNA-synth"/>
</dbReference>
<evidence type="ECO:0000256" key="10">
    <source>
        <dbReference type="ARBA" id="ARBA00048351"/>
    </source>
</evidence>
<evidence type="ECO:0000256" key="12">
    <source>
        <dbReference type="RuleBase" id="RU363037"/>
    </source>
</evidence>
<evidence type="ECO:0000256" key="7">
    <source>
        <dbReference type="ARBA" id="ARBA00022840"/>
    </source>
</evidence>
<keyword evidence="17" id="KW-1185">Reference proteome</keyword>
<dbReference type="SUPFAM" id="SSF50715">
    <property type="entry name" value="Ribosomal protein L25-like"/>
    <property type="match status" value="1"/>
</dbReference>
<dbReference type="Proteomes" id="UP000321408">
    <property type="component" value="Chromosome"/>
</dbReference>
<dbReference type="NCBIfam" id="NF003169">
    <property type="entry name" value="PRK04156.1"/>
    <property type="match status" value="1"/>
</dbReference>
<evidence type="ECO:0000256" key="8">
    <source>
        <dbReference type="ARBA" id="ARBA00022917"/>
    </source>
</evidence>
<evidence type="ECO:0000256" key="11">
    <source>
        <dbReference type="NCBIfam" id="TIGR00463"/>
    </source>
</evidence>
<evidence type="ECO:0000259" key="13">
    <source>
        <dbReference type="Pfam" id="PF00749"/>
    </source>
</evidence>
<dbReference type="NCBIfam" id="TIGR00463">
    <property type="entry name" value="gltX_arch"/>
    <property type="match status" value="1"/>
</dbReference>
<dbReference type="PANTHER" id="PTHR43097:SF5">
    <property type="entry name" value="GLUTAMATE--TRNA LIGASE"/>
    <property type="match status" value="1"/>
</dbReference>
<dbReference type="SUPFAM" id="SSF52374">
    <property type="entry name" value="Nucleotidylyl transferase"/>
    <property type="match status" value="1"/>
</dbReference>
<dbReference type="EC" id="6.1.1.17" evidence="3 11"/>
<dbReference type="GO" id="GO:0032991">
    <property type="term" value="C:protein-containing complex"/>
    <property type="evidence" value="ECO:0007669"/>
    <property type="project" value="UniProtKB-ARBA"/>
</dbReference>
<dbReference type="GO" id="GO:0006424">
    <property type="term" value="P:glutamyl-tRNA aminoacylation"/>
    <property type="evidence" value="ECO:0007669"/>
    <property type="project" value="UniProtKB-UniRule"/>
</dbReference>
<evidence type="ECO:0000256" key="3">
    <source>
        <dbReference type="ARBA" id="ARBA00012835"/>
    </source>
</evidence>
<keyword evidence="7 12" id="KW-0067">ATP-binding</keyword>
<sequence length="594" mass="68660">MDEIDKIIWLEGLKNAIKFNGKANPKAIMGKLMRDLPELRQKGNELKPRVAQIISKVNSLSISEQKQKVLKLDLHALDKKEKLGPEKKILPELPGAKQKKVVMRLAPYPSGALHIGNARMVVLNDEYVKKYDGKLLLVFDDTIGTTKLKMNEPSAKYVIPEAYDLIPEGLDWLGVKYHETHYKSDRVQIYQDEAKRMIDEGHAYVCTCLAKEFRDKYKRPGIECPCRNKEREYHQELYDRMLEGKIGEGEAVVRLKTGMDQKDPALRDHIIMRISDAPHPRIGTKVRLWPVLEWSWGLDDHLLGITHIIRGIDLKKEGEVEKIIWDLYGWPESQITLYGRMKFDDEFKLSKTLARQNVHSGKYDGWDDPRTWSLQSLKARGIQPQALRESLLDLGLSKRGIVFDKEWIYSKNSSIIDPTSNRYWFVEKPHSIKITDIPMEEYIAHPLINPQYPDKGVRNVPLEIVEGISKVFISESDLKEIKGKKGNIIFPALKIGQTIRFKDIFNVKIDKLGKNPNVHYESQEKEKNIRKLQVVPQNDKIRVKILQPDGKITKGYGELNLRNLKPGNIVQFERYGYVKLKKITKSEIYGYFTN</sequence>
<dbReference type="InterPro" id="IPR001412">
    <property type="entry name" value="aa-tRNA-synth_I_CS"/>
</dbReference>
<dbReference type="InterPro" id="IPR050132">
    <property type="entry name" value="Gln/Glu-tRNA_Ligase"/>
</dbReference>
<accession>A0A5B9D591</accession>
<feature type="domain" description="Glutamyl/glutaminyl-tRNA synthetase class Ib anti-codon binding" evidence="14">
    <location>
        <begin position="420"/>
        <end position="513"/>
    </location>
</feature>
<evidence type="ECO:0000256" key="9">
    <source>
        <dbReference type="ARBA" id="ARBA00023146"/>
    </source>
</evidence>
<dbReference type="InterPro" id="IPR020059">
    <property type="entry name" value="Glu/Gln-tRNA-synth_Ib_codon-bd"/>
</dbReference>
<dbReference type="GO" id="GO:0005829">
    <property type="term" value="C:cytosol"/>
    <property type="evidence" value="ECO:0007669"/>
    <property type="project" value="TreeGrafter"/>
</dbReference>
<evidence type="ECO:0000256" key="4">
    <source>
        <dbReference type="ARBA" id="ARBA00022490"/>
    </source>
</evidence>
<dbReference type="PANTHER" id="PTHR43097">
    <property type="entry name" value="GLUTAMINE-TRNA LIGASE"/>
    <property type="match status" value="1"/>
</dbReference>
<dbReference type="OrthoDB" id="10470at2157"/>
<dbReference type="InterPro" id="IPR020056">
    <property type="entry name" value="Rbsml_bL25/Gln-tRNA_synth_N"/>
</dbReference>
<dbReference type="InterPro" id="IPR011035">
    <property type="entry name" value="Ribosomal_bL25/Gln-tRNA_synth"/>
</dbReference>
<dbReference type="InterPro" id="IPR049437">
    <property type="entry name" value="tRNA-synt_1c_C2"/>
</dbReference>
<keyword evidence="9 12" id="KW-0030">Aminoacyl-tRNA synthetase</keyword>
<dbReference type="Gene3D" id="3.40.50.620">
    <property type="entry name" value="HUPs"/>
    <property type="match status" value="1"/>
</dbReference>
<dbReference type="AlphaFoldDB" id="A0A5B9D591"/>
<evidence type="ECO:0000256" key="6">
    <source>
        <dbReference type="ARBA" id="ARBA00022741"/>
    </source>
</evidence>
<dbReference type="EMBL" id="CP042905">
    <property type="protein sequence ID" value="QEE14222.1"/>
    <property type="molecule type" value="Genomic_DNA"/>
</dbReference>
<feature type="domain" description="tRNA synthetases class I (E and Q) anti-codon binding" evidence="15">
    <location>
        <begin position="537"/>
        <end position="580"/>
    </location>
</feature>
<evidence type="ECO:0000256" key="1">
    <source>
        <dbReference type="ARBA" id="ARBA00004496"/>
    </source>
</evidence>
<dbReference type="Gene3D" id="2.40.240.10">
    <property type="entry name" value="Ribosomal Protein L25, Chain P"/>
    <property type="match status" value="1"/>
</dbReference>
<keyword evidence="6 12" id="KW-0547">Nucleotide-binding</keyword>
<dbReference type="Gene3D" id="2.40.240.100">
    <property type="match status" value="1"/>
</dbReference>
<dbReference type="PRINTS" id="PR00987">
    <property type="entry name" value="TRNASYNTHGLU"/>
</dbReference>
<dbReference type="InterPro" id="IPR004526">
    <property type="entry name" value="Glu-tRNA-synth_arc/euk"/>
</dbReference>
<dbReference type="Pfam" id="PF20974">
    <property type="entry name" value="tRNA-synt_1c_C2"/>
    <property type="match status" value="1"/>
</dbReference>
<keyword evidence="5 12" id="KW-0436">Ligase</keyword>
<dbReference type="KEGG" id="psyt:DSAG12_00033"/>
<dbReference type="GO" id="GO:0043604">
    <property type="term" value="P:amide biosynthetic process"/>
    <property type="evidence" value="ECO:0007669"/>
    <property type="project" value="TreeGrafter"/>
</dbReference>
<organism evidence="16 17">
    <name type="scientific">Promethearchaeum syntrophicum</name>
    <dbReference type="NCBI Taxonomy" id="2594042"/>
    <lineage>
        <taxon>Archaea</taxon>
        <taxon>Promethearchaeati</taxon>
        <taxon>Promethearchaeota</taxon>
        <taxon>Promethearchaeia</taxon>
        <taxon>Promethearchaeales</taxon>
        <taxon>Promethearchaeaceae</taxon>
        <taxon>Promethearchaeum</taxon>
    </lineage>
</organism>
<keyword evidence="8 12" id="KW-0648">Protein biosynthesis</keyword>
<evidence type="ECO:0000259" key="14">
    <source>
        <dbReference type="Pfam" id="PF03950"/>
    </source>
</evidence>
<dbReference type="RefSeq" id="WP_147661186.1">
    <property type="nucleotide sequence ID" value="NZ_CP042905.2"/>
</dbReference>
<evidence type="ECO:0000313" key="16">
    <source>
        <dbReference type="EMBL" id="QEE14222.1"/>
    </source>
</evidence>
<dbReference type="Pfam" id="PF00749">
    <property type="entry name" value="tRNA-synt_1c"/>
    <property type="match status" value="1"/>
</dbReference>
<dbReference type="PROSITE" id="PS00178">
    <property type="entry name" value="AA_TRNA_LIGASE_I"/>
    <property type="match status" value="1"/>
</dbReference>
<feature type="domain" description="Glutamyl/glutaminyl-tRNA synthetase class Ib catalytic" evidence="13">
    <location>
        <begin position="100"/>
        <end position="399"/>
    </location>
</feature>
<evidence type="ECO:0000259" key="15">
    <source>
        <dbReference type="Pfam" id="PF20974"/>
    </source>
</evidence>
<dbReference type="GO" id="GO:0004818">
    <property type="term" value="F:glutamate-tRNA ligase activity"/>
    <property type="evidence" value="ECO:0007669"/>
    <property type="project" value="UniProtKB-UniRule"/>
</dbReference>
<evidence type="ECO:0000256" key="5">
    <source>
        <dbReference type="ARBA" id="ARBA00022598"/>
    </source>
</evidence>